<dbReference type="AlphaFoldDB" id="X0UF63"/>
<dbReference type="EMBL" id="BARS01011018">
    <property type="protein sequence ID" value="GAF99012.1"/>
    <property type="molecule type" value="Genomic_DNA"/>
</dbReference>
<accession>X0UF63</accession>
<evidence type="ECO:0000313" key="1">
    <source>
        <dbReference type="EMBL" id="GAF99012.1"/>
    </source>
</evidence>
<protein>
    <submittedName>
        <fullName evidence="1">Uncharacterized protein</fullName>
    </submittedName>
</protein>
<name>X0UF63_9ZZZZ</name>
<organism evidence="1">
    <name type="scientific">marine sediment metagenome</name>
    <dbReference type="NCBI Taxonomy" id="412755"/>
    <lineage>
        <taxon>unclassified sequences</taxon>
        <taxon>metagenomes</taxon>
        <taxon>ecological metagenomes</taxon>
    </lineage>
</organism>
<sequence>MDLKRRLKKKVYSFGVDGIIDIVKKRKAKVEIAEQIIVKRESSYEKLKREEYTERLAQEDLRRRLKVKRQRGRIQSSLGRKPVKTRLKAKRRRAKIFTEVQMREDGTQALIELDENQHRDVKVRKKKRAIKLSKRFSMAALYRALAKVETEGARMNILEHFVRTA</sequence>
<comment type="caution">
    <text evidence="1">The sequence shown here is derived from an EMBL/GenBank/DDBJ whole genome shotgun (WGS) entry which is preliminary data.</text>
</comment>
<feature type="non-terminal residue" evidence="1">
    <location>
        <position position="165"/>
    </location>
</feature>
<reference evidence="1" key="1">
    <citation type="journal article" date="2014" name="Front. Microbiol.">
        <title>High frequency of phylogenetically diverse reductive dehalogenase-homologous genes in deep subseafloor sedimentary metagenomes.</title>
        <authorList>
            <person name="Kawai M."/>
            <person name="Futagami T."/>
            <person name="Toyoda A."/>
            <person name="Takaki Y."/>
            <person name="Nishi S."/>
            <person name="Hori S."/>
            <person name="Arai W."/>
            <person name="Tsubouchi T."/>
            <person name="Morono Y."/>
            <person name="Uchiyama I."/>
            <person name="Ito T."/>
            <person name="Fujiyama A."/>
            <person name="Inagaki F."/>
            <person name="Takami H."/>
        </authorList>
    </citation>
    <scope>NUCLEOTIDE SEQUENCE</scope>
    <source>
        <strain evidence="1">Expedition CK06-06</strain>
    </source>
</reference>
<proteinExistence type="predicted"/>
<gene>
    <name evidence="1" type="ORF">S01H1_20199</name>
</gene>